<keyword evidence="2" id="KW-1185">Reference proteome</keyword>
<gene>
    <name evidence="1" type="ORF">KP509_11G010700</name>
</gene>
<organism evidence="1 2">
    <name type="scientific">Ceratopteris richardii</name>
    <name type="common">Triangle waterfern</name>
    <dbReference type="NCBI Taxonomy" id="49495"/>
    <lineage>
        <taxon>Eukaryota</taxon>
        <taxon>Viridiplantae</taxon>
        <taxon>Streptophyta</taxon>
        <taxon>Embryophyta</taxon>
        <taxon>Tracheophyta</taxon>
        <taxon>Polypodiopsida</taxon>
        <taxon>Polypodiidae</taxon>
        <taxon>Polypodiales</taxon>
        <taxon>Pteridineae</taxon>
        <taxon>Pteridaceae</taxon>
        <taxon>Parkerioideae</taxon>
        <taxon>Ceratopteris</taxon>
    </lineage>
</organism>
<comment type="caution">
    <text evidence="1">The sequence shown here is derived from an EMBL/GenBank/DDBJ whole genome shotgun (WGS) entry which is preliminary data.</text>
</comment>
<dbReference type="PANTHER" id="PTHR28080">
    <property type="entry name" value="PEROXISOMAL BIOGENESIS FACTOR 3"/>
    <property type="match status" value="1"/>
</dbReference>
<dbReference type="PANTHER" id="PTHR28080:SF1">
    <property type="entry name" value="PEROXISOMAL BIOGENESIS FACTOR 3"/>
    <property type="match status" value="1"/>
</dbReference>
<dbReference type="EMBL" id="CM035416">
    <property type="protein sequence ID" value="KAH7424483.1"/>
    <property type="molecule type" value="Genomic_DNA"/>
</dbReference>
<dbReference type="GO" id="GO:0030674">
    <property type="term" value="F:protein-macromolecule adaptor activity"/>
    <property type="evidence" value="ECO:0007669"/>
    <property type="project" value="TreeGrafter"/>
</dbReference>
<proteinExistence type="predicted"/>
<accession>A0A8T2TQ65</accession>
<evidence type="ECO:0000313" key="2">
    <source>
        <dbReference type="Proteomes" id="UP000825935"/>
    </source>
</evidence>
<dbReference type="Proteomes" id="UP000825935">
    <property type="component" value="Chromosome 11"/>
</dbReference>
<dbReference type="EMBL" id="CM035416">
    <property type="protein sequence ID" value="KAH7424481.1"/>
    <property type="molecule type" value="Genomic_DNA"/>
</dbReference>
<dbReference type="GO" id="GO:0045046">
    <property type="term" value="P:protein import into peroxisome membrane"/>
    <property type="evidence" value="ECO:0007669"/>
    <property type="project" value="TreeGrafter"/>
</dbReference>
<dbReference type="OrthoDB" id="45930at2759"/>
<dbReference type="AlphaFoldDB" id="A0A8T2TQ65"/>
<dbReference type="EMBL" id="CM035416">
    <property type="protein sequence ID" value="KAH7424480.1"/>
    <property type="molecule type" value="Genomic_DNA"/>
</dbReference>
<evidence type="ECO:0000313" key="1">
    <source>
        <dbReference type="EMBL" id="KAH7424480.1"/>
    </source>
</evidence>
<sequence>MSWIRKHRKKLLITAGVAGVGYICYRCIKAHYTRVQQGEAQLSMMRKAELRAESQMQSHFQVVQQISDTSALSSVLPHLKSQLFDQIDLSDLTGRLFQGKDSPHMLSAKEKLELWENLKILSFTRAFSSLCSLSLMVLLMRVQMNVLARHVYINTARDISVMRPVDQRGGLSMKFQQSYLAFAEYLPHEGLHKLIKDIKSAVEEVLGVKTLRESCSVEDLRQIFASIMKGLRFNKTTWLVYMLPREMKLSFELLSKSMSVDGTAYANEYLSFQNDERMQHILEETRAILDSKEFEEILVLSVAIMIDQVAVGFEDLYQGWKTTSIPLAKLIPHVAHSAESLLDQPDNNRFIQNVINNPELQSFCAMVYAAGEHQID</sequence>
<name>A0A8T2TQ65_CERRI</name>
<reference evidence="1" key="1">
    <citation type="submission" date="2021-08" db="EMBL/GenBank/DDBJ databases">
        <title>WGS assembly of Ceratopteris richardii.</title>
        <authorList>
            <person name="Marchant D.B."/>
            <person name="Chen G."/>
            <person name="Jenkins J."/>
            <person name="Shu S."/>
            <person name="Leebens-Mack J."/>
            <person name="Grimwood J."/>
            <person name="Schmutz J."/>
            <person name="Soltis P."/>
            <person name="Soltis D."/>
            <person name="Chen Z.-H."/>
        </authorList>
    </citation>
    <scope>NUCLEOTIDE SEQUENCE</scope>
    <source>
        <strain evidence="1">Whitten #5841</strain>
        <tissue evidence="1">Leaf</tissue>
    </source>
</reference>
<dbReference type="GO" id="GO:0005778">
    <property type="term" value="C:peroxisomal membrane"/>
    <property type="evidence" value="ECO:0007669"/>
    <property type="project" value="InterPro"/>
</dbReference>
<dbReference type="OMA" id="FTRTVCA"/>
<dbReference type="InterPro" id="IPR006966">
    <property type="entry name" value="Peroxin-3"/>
</dbReference>
<dbReference type="Pfam" id="PF04882">
    <property type="entry name" value="Peroxin-3"/>
    <property type="match status" value="2"/>
</dbReference>
<protein>
    <submittedName>
        <fullName evidence="1">Uncharacterized protein</fullName>
    </submittedName>
</protein>